<name>A0A8S2E5E2_9BILA</name>
<evidence type="ECO:0000313" key="2">
    <source>
        <dbReference type="Proteomes" id="UP000677228"/>
    </source>
</evidence>
<evidence type="ECO:0000313" key="1">
    <source>
        <dbReference type="EMBL" id="CAF1129687.1"/>
    </source>
</evidence>
<dbReference type="AlphaFoldDB" id="A0A8S2E5E2"/>
<dbReference type="EMBL" id="CAJNOK010010999">
    <property type="protein sequence ID" value="CAF1129687.1"/>
    <property type="molecule type" value="Genomic_DNA"/>
</dbReference>
<gene>
    <name evidence="1" type="ORF">OVA965_LOCUS20591</name>
</gene>
<accession>A0A8S2E5E2</accession>
<proteinExistence type="predicted"/>
<organism evidence="1 2">
    <name type="scientific">Didymodactylos carnosus</name>
    <dbReference type="NCBI Taxonomy" id="1234261"/>
    <lineage>
        <taxon>Eukaryota</taxon>
        <taxon>Metazoa</taxon>
        <taxon>Spiralia</taxon>
        <taxon>Gnathifera</taxon>
        <taxon>Rotifera</taxon>
        <taxon>Eurotatoria</taxon>
        <taxon>Bdelloidea</taxon>
        <taxon>Philodinida</taxon>
        <taxon>Philodinidae</taxon>
        <taxon>Didymodactylos</taxon>
    </lineage>
</organism>
<dbReference type="Proteomes" id="UP000677228">
    <property type="component" value="Unassembled WGS sequence"/>
</dbReference>
<reference evidence="1" key="1">
    <citation type="submission" date="2021-02" db="EMBL/GenBank/DDBJ databases">
        <authorList>
            <person name="Nowell W R."/>
        </authorList>
    </citation>
    <scope>NUCLEOTIDE SEQUENCE</scope>
</reference>
<feature type="non-terminal residue" evidence="1">
    <location>
        <position position="1"/>
    </location>
</feature>
<protein>
    <submittedName>
        <fullName evidence="1">Uncharacterized protein</fullName>
    </submittedName>
</protein>
<comment type="caution">
    <text evidence="1">The sequence shown here is derived from an EMBL/GenBank/DDBJ whole genome shotgun (WGS) entry which is preliminary data.</text>
</comment>
<sequence length="108" mass="12321">IDKNEARFSTWEVGMNKEIQDNYGVALKQSNVTRWLSLSNLLESIEISIEHARSIISSKPAAVKQKVCINKINTEDIKDLVCLLKPFKHVATLVQTVIDPHCIWFMLL</sequence>